<dbReference type="eggNOG" id="ENOG50330ZQ">
    <property type="taxonomic scope" value="Bacteria"/>
</dbReference>
<proteinExistence type="predicted"/>
<dbReference type="EMBL" id="CP000463">
    <property type="protein sequence ID" value="ABJ04233.1"/>
    <property type="molecule type" value="Genomic_DNA"/>
</dbReference>
<evidence type="ECO:0008006" key="2">
    <source>
        <dbReference type="Google" id="ProtNLM"/>
    </source>
</evidence>
<evidence type="ECO:0000313" key="1">
    <source>
        <dbReference type="EMBL" id="ABJ04233.1"/>
    </source>
</evidence>
<dbReference type="AlphaFoldDB" id="Q07V01"/>
<name>Q07V01_RHOP5</name>
<dbReference type="OrthoDB" id="516273at2"/>
<reference evidence="1" key="1">
    <citation type="submission" date="2006-09" db="EMBL/GenBank/DDBJ databases">
        <title>Complete sequence of Rhodopseudomonas palustris BisA53.</title>
        <authorList>
            <consortium name="US DOE Joint Genome Institute"/>
            <person name="Copeland A."/>
            <person name="Lucas S."/>
            <person name="Lapidus A."/>
            <person name="Barry K."/>
            <person name="Detter J.C."/>
            <person name="Glavina del Rio T."/>
            <person name="Hammon N."/>
            <person name="Israni S."/>
            <person name="Dalin E."/>
            <person name="Tice H."/>
            <person name="Pitluck S."/>
            <person name="Chain P."/>
            <person name="Malfatti S."/>
            <person name="Shin M."/>
            <person name="Vergez L."/>
            <person name="Schmutz J."/>
            <person name="Larimer F."/>
            <person name="Land M."/>
            <person name="Hauser L."/>
            <person name="Pelletier D.A."/>
            <person name="Kyrpides N."/>
            <person name="Kim E."/>
            <person name="Harwood C.S."/>
            <person name="Oda Y."/>
            <person name="Richardson P."/>
        </authorList>
    </citation>
    <scope>NUCLEOTIDE SEQUENCE [LARGE SCALE GENOMIC DNA]</scope>
    <source>
        <strain evidence="1">BisA53</strain>
    </source>
</reference>
<protein>
    <recommendedName>
        <fullName evidence="2">Glycosyltransferase family 1 protein</fullName>
    </recommendedName>
</protein>
<organism evidence="1">
    <name type="scientific">Rhodopseudomonas palustris (strain BisA53)</name>
    <dbReference type="NCBI Taxonomy" id="316055"/>
    <lineage>
        <taxon>Bacteria</taxon>
        <taxon>Pseudomonadati</taxon>
        <taxon>Pseudomonadota</taxon>
        <taxon>Alphaproteobacteria</taxon>
        <taxon>Hyphomicrobiales</taxon>
        <taxon>Nitrobacteraceae</taxon>
        <taxon>Rhodopseudomonas</taxon>
    </lineage>
</organism>
<accession>Q07V01</accession>
<dbReference type="HOGENOM" id="CLU_778182_0_0_5"/>
<dbReference type="KEGG" id="rpe:RPE_0274"/>
<gene>
    <name evidence="1" type="ordered locus">RPE_0274</name>
</gene>
<sequence>MVFANSEQDDSPLDLSRVKILEIGSGYFKYQYPEQTTCLWSATKLPQNFCSIDGFSTPDRVLRELRAAGEGAYDVVIANTIRYSPWHPRYWARAPFKTPRHPWASLTRQFGVAVLRWANVPVPLVAIDMDDSRGIGKDSIFLLDKAKVFFKRELPVDHWQVLYGTIHPHLPTLRFRNSEKWRARIAKLRPISLPQFTHNERWRHAPFPEKTHDIFFSGSVAGNSTVRGAGVPEIEQLKALGYKVDQPTERLPYEAFMDRMSRSWLSWSPEGMGWDCYRHYEAAIVQSIPVMNNPTIFRHAPLIEGRHAFYYDAEPGGLQRAVVAALADKDRLRQMATAARDHAFAHHVMKAYCDHILRAALAPAEAGAAS</sequence>